<dbReference type="InterPro" id="IPR004269">
    <property type="entry name" value="Folate_rcpt"/>
</dbReference>
<organism evidence="6 7">
    <name type="scientific">Ridgeia piscesae</name>
    <name type="common">Tubeworm</name>
    <dbReference type="NCBI Taxonomy" id="27915"/>
    <lineage>
        <taxon>Eukaryota</taxon>
        <taxon>Metazoa</taxon>
        <taxon>Spiralia</taxon>
        <taxon>Lophotrochozoa</taxon>
        <taxon>Annelida</taxon>
        <taxon>Polychaeta</taxon>
        <taxon>Sedentaria</taxon>
        <taxon>Canalipalpata</taxon>
        <taxon>Sabellida</taxon>
        <taxon>Siboglinidae</taxon>
        <taxon>Ridgeia</taxon>
    </lineage>
</organism>
<accession>A0AAD9KEA9</accession>
<comment type="caution">
    <text evidence="6">The sequence shown here is derived from an EMBL/GenBank/DDBJ whole genome shotgun (WGS) entry which is preliminary data.</text>
</comment>
<dbReference type="EMBL" id="JAODUO010001182">
    <property type="protein sequence ID" value="KAK2169589.1"/>
    <property type="molecule type" value="Genomic_DNA"/>
</dbReference>
<evidence type="ECO:0000259" key="5">
    <source>
        <dbReference type="Pfam" id="PF03024"/>
    </source>
</evidence>
<gene>
    <name evidence="6" type="ORF">NP493_1183g00043</name>
</gene>
<feature type="chain" id="PRO_5041987141" description="Folate receptor-like domain-containing protein" evidence="4">
    <location>
        <begin position="24"/>
        <end position="256"/>
    </location>
</feature>
<comment type="similarity">
    <text evidence="1">Belongs to the folate receptor family.</text>
</comment>
<dbReference type="PANTHER" id="PTHR10517:SF28">
    <property type="entry name" value="COILIN"/>
    <property type="match status" value="1"/>
</dbReference>
<feature type="domain" description="Folate receptor-like" evidence="5">
    <location>
        <begin position="38"/>
        <end position="143"/>
    </location>
</feature>
<dbReference type="GO" id="GO:0009897">
    <property type="term" value="C:external side of plasma membrane"/>
    <property type="evidence" value="ECO:0007669"/>
    <property type="project" value="TreeGrafter"/>
</dbReference>
<keyword evidence="3" id="KW-1015">Disulfide bond</keyword>
<sequence>MASRAAVGSVVVLLTVLVCSALASVRTESSKLQYCSFFNNRAPSEQPGLKNCTWFKENSCCLQQEIEATFGRVKPLQGASRACQRYVNYLMCYICAPDQNLFYQGERLTVCEQFCDAWYDACGLAVLKGSVIRDLYSNGRQFCRSRRFKVARTDGCFNFDIALDTSGGHRSTRPRLAVVVALSIFCVLATRTQWPSSGLCPRTTCCDVQEAARCVLIDEEMTETDWLEAAVINYDDFTHKTASFSLPTGIAERFTL</sequence>
<evidence type="ECO:0000256" key="3">
    <source>
        <dbReference type="ARBA" id="ARBA00023157"/>
    </source>
</evidence>
<evidence type="ECO:0000313" key="7">
    <source>
        <dbReference type="Proteomes" id="UP001209878"/>
    </source>
</evidence>
<evidence type="ECO:0000313" key="6">
    <source>
        <dbReference type="EMBL" id="KAK2169589.1"/>
    </source>
</evidence>
<dbReference type="AlphaFoldDB" id="A0AAD9KEA9"/>
<evidence type="ECO:0000256" key="1">
    <source>
        <dbReference type="ARBA" id="ARBA00007932"/>
    </source>
</evidence>
<reference evidence="6" key="1">
    <citation type="journal article" date="2023" name="Mol. Biol. Evol.">
        <title>Third-Generation Sequencing Reveals the Adaptive Role of the Epigenome in Three Deep-Sea Polychaetes.</title>
        <authorList>
            <person name="Perez M."/>
            <person name="Aroh O."/>
            <person name="Sun Y."/>
            <person name="Lan Y."/>
            <person name="Juniper S.K."/>
            <person name="Young C.R."/>
            <person name="Angers B."/>
            <person name="Qian P.Y."/>
        </authorList>
    </citation>
    <scope>NUCLEOTIDE SEQUENCE</scope>
    <source>
        <strain evidence="6">R07B-5</strain>
    </source>
</reference>
<feature type="signal peptide" evidence="4">
    <location>
        <begin position="1"/>
        <end position="23"/>
    </location>
</feature>
<dbReference type="InterPro" id="IPR018143">
    <property type="entry name" value="Folate_rcpt-like"/>
</dbReference>
<evidence type="ECO:0000256" key="2">
    <source>
        <dbReference type="ARBA" id="ARBA00022729"/>
    </source>
</evidence>
<dbReference type="Pfam" id="PF03024">
    <property type="entry name" value="Folate_rec"/>
    <property type="match status" value="1"/>
</dbReference>
<protein>
    <recommendedName>
        <fullName evidence="5">Folate receptor-like domain-containing protein</fullName>
    </recommendedName>
</protein>
<name>A0AAD9KEA9_RIDPI</name>
<keyword evidence="7" id="KW-1185">Reference proteome</keyword>
<keyword evidence="2 4" id="KW-0732">Signal</keyword>
<dbReference type="PANTHER" id="PTHR10517">
    <property type="entry name" value="FOLATE RECEPTOR"/>
    <property type="match status" value="1"/>
</dbReference>
<dbReference type="Proteomes" id="UP001209878">
    <property type="component" value="Unassembled WGS sequence"/>
</dbReference>
<proteinExistence type="inferred from homology"/>
<evidence type="ECO:0000256" key="4">
    <source>
        <dbReference type="SAM" id="SignalP"/>
    </source>
</evidence>
<dbReference type="GO" id="GO:0038023">
    <property type="term" value="F:signaling receptor activity"/>
    <property type="evidence" value="ECO:0007669"/>
    <property type="project" value="TreeGrafter"/>
</dbReference>